<gene>
    <name evidence="5" type="ORF">F0L68_34185</name>
</gene>
<evidence type="ECO:0000313" key="6">
    <source>
        <dbReference type="Proteomes" id="UP000323454"/>
    </source>
</evidence>
<organism evidence="5 6">
    <name type="scientific">Solihabitans fulvus</name>
    <dbReference type="NCBI Taxonomy" id="1892852"/>
    <lineage>
        <taxon>Bacteria</taxon>
        <taxon>Bacillati</taxon>
        <taxon>Actinomycetota</taxon>
        <taxon>Actinomycetes</taxon>
        <taxon>Pseudonocardiales</taxon>
        <taxon>Pseudonocardiaceae</taxon>
        <taxon>Solihabitans</taxon>
    </lineage>
</organism>
<keyword evidence="3" id="KW-0812">Transmembrane</keyword>
<feature type="domain" description="EamA" evidence="4">
    <location>
        <begin position="168"/>
        <end position="273"/>
    </location>
</feature>
<evidence type="ECO:0000256" key="1">
    <source>
        <dbReference type="ARBA" id="ARBA00007362"/>
    </source>
</evidence>
<evidence type="ECO:0000313" key="5">
    <source>
        <dbReference type="EMBL" id="KAA2252887.1"/>
    </source>
</evidence>
<feature type="transmembrane region" description="Helical" evidence="3">
    <location>
        <begin position="202"/>
        <end position="219"/>
    </location>
</feature>
<dbReference type="InterPro" id="IPR037185">
    <property type="entry name" value="EmrE-like"/>
</dbReference>
<feature type="transmembrane region" description="Helical" evidence="3">
    <location>
        <begin position="12"/>
        <end position="41"/>
    </location>
</feature>
<protein>
    <submittedName>
        <fullName evidence="5">EamA family transporter</fullName>
    </submittedName>
</protein>
<dbReference type="InterPro" id="IPR000620">
    <property type="entry name" value="EamA_dom"/>
</dbReference>
<comment type="caution">
    <text evidence="5">The sequence shown here is derived from an EMBL/GenBank/DDBJ whole genome shotgun (WGS) entry which is preliminary data.</text>
</comment>
<dbReference type="Pfam" id="PF00892">
    <property type="entry name" value="EamA"/>
    <property type="match status" value="1"/>
</dbReference>
<reference evidence="5 6" key="1">
    <citation type="submission" date="2019-09" db="EMBL/GenBank/DDBJ databases">
        <title>Goodfellowia gen. nov., a new genus of the Pseudonocardineae related to Actinoalloteichus, containing Goodfellowia coeruleoviolacea gen. nov., comb. nov. gen. nov., comb. nov.</title>
        <authorList>
            <person name="Labeda D."/>
        </authorList>
    </citation>
    <scope>NUCLEOTIDE SEQUENCE [LARGE SCALE GENOMIC DNA]</scope>
    <source>
        <strain evidence="5 6">AN110305</strain>
    </source>
</reference>
<dbReference type="EMBL" id="VUOB01000072">
    <property type="protein sequence ID" value="KAA2252887.1"/>
    <property type="molecule type" value="Genomic_DNA"/>
</dbReference>
<feature type="transmembrane region" description="Helical" evidence="3">
    <location>
        <begin position="174"/>
        <end position="196"/>
    </location>
</feature>
<keyword evidence="3" id="KW-0472">Membrane</keyword>
<sequence>MVSAVFHYLGPSLAVLLFVHVGVLGVAWLRIASAAVVFAIWRRPWRLLARMAISQRWVLLGLGAVLAAMNSLFNLAVDRLPLSTVGAIEFLGTVVLAAVGARTRRNLLALALAIGGVAALTDVRLAGQALGFVFAFANCAGFMLYVVLGHRIANTAADGSTSRAGNPMSGIDQLGVAMIVAAVAAMPCGISGAATALGHPVLLLWGIGVGLCSSVIPYVTDQLAMARLPRATFALMLAILPATATGIGLVVLGQVPTAQDLAGIALVVAGVALHQPASAEPAASTSTDQHDASLAASEEQR</sequence>
<keyword evidence="3" id="KW-1133">Transmembrane helix</keyword>
<dbReference type="SUPFAM" id="SSF103481">
    <property type="entry name" value="Multidrug resistance efflux transporter EmrE"/>
    <property type="match status" value="1"/>
</dbReference>
<dbReference type="AlphaFoldDB" id="A0A5B2WSH8"/>
<name>A0A5B2WSH8_9PSEU</name>
<evidence type="ECO:0000259" key="4">
    <source>
        <dbReference type="Pfam" id="PF00892"/>
    </source>
</evidence>
<feature type="transmembrane region" description="Helical" evidence="3">
    <location>
        <begin position="82"/>
        <end position="100"/>
    </location>
</feature>
<comment type="similarity">
    <text evidence="1">Belongs to the EamA transporter family.</text>
</comment>
<keyword evidence="6" id="KW-1185">Reference proteome</keyword>
<feature type="region of interest" description="Disordered" evidence="2">
    <location>
        <begin position="279"/>
        <end position="301"/>
    </location>
</feature>
<accession>A0A5B2WSH8</accession>
<dbReference type="GO" id="GO:0016020">
    <property type="term" value="C:membrane"/>
    <property type="evidence" value="ECO:0007669"/>
    <property type="project" value="InterPro"/>
</dbReference>
<proteinExistence type="inferred from homology"/>
<feature type="transmembrane region" description="Helical" evidence="3">
    <location>
        <begin position="132"/>
        <end position="153"/>
    </location>
</feature>
<feature type="transmembrane region" description="Helical" evidence="3">
    <location>
        <begin position="107"/>
        <end position="126"/>
    </location>
</feature>
<feature type="transmembrane region" description="Helical" evidence="3">
    <location>
        <begin position="231"/>
        <end position="252"/>
    </location>
</feature>
<feature type="transmembrane region" description="Helical" evidence="3">
    <location>
        <begin position="57"/>
        <end position="76"/>
    </location>
</feature>
<evidence type="ECO:0000256" key="2">
    <source>
        <dbReference type="SAM" id="MobiDB-lite"/>
    </source>
</evidence>
<dbReference type="Proteomes" id="UP000323454">
    <property type="component" value="Unassembled WGS sequence"/>
</dbReference>
<dbReference type="OrthoDB" id="9815120at2"/>
<evidence type="ECO:0000256" key="3">
    <source>
        <dbReference type="SAM" id="Phobius"/>
    </source>
</evidence>
<reference evidence="5 6" key="2">
    <citation type="submission" date="2019-09" db="EMBL/GenBank/DDBJ databases">
        <authorList>
            <person name="Jin C."/>
        </authorList>
    </citation>
    <scope>NUCLEOTIDE SEQUENCE [LARGE SCALE GENOMIC DNA]</scope>
    <source>
        <strain evidence="5 6">AN110305</strain>
    </source>
</reference>